<comment type="catalytic activity">
    <reaction evidence="17">
        <text>prostaglandin A1 + NAD(+) = 15-oxo-prostaglandin A1 + NADH + H(+)</text>
        <dbReference type="Rhea" id="RHEA:41263"/>
        <dbReference type="ChEBI" id="CHEBI:15378"/>
        <dbReference type="ChEBI" id="CHEBI:57398"/>
        <dbReference type="ChEBI" id="CHEBI:57540"/>
        <dbReference type="ChEBI" id="CHEBI:57945"/>
        <dbReference type="ChEBI" id="CHEBI:85072"/>
    </reaction>
    <physiologicalReaction direction="left-to-right" evidence="17">
        <dbReference type="Rhea" id="RHEA:41264"/>
    </physiologicalReaction>
</comment>
<keyword evidence="23" id="KW-1185">Reference proteome</keyword>
<protein>
    <recommendedName>
        <fullName evidence="5">15-hydroxyprostaglandin dehydrogenase [NAD(+)]</fullName>
        <ecNumber evidence="3">1.1.1.141</ecNumber>
        <ecNumber evidence="4">1.1.1.232</ecNumber>
    </recommendedName>
    <alternativeName>
        <fullName evidence="7">Eicosanoid/docosanoid dehydrogenase [NAD(+)]</fullName>
    </alternativeName>
    <alternativeName>
        <fullName evidence="6">Prostaglandin dehydrogenase 1</fullName>
    </alternativeName>
</protein>
<evidence type="ECO:0000256" key="4">
    <source>
        <dbReference type="ARBA" id="ARBA00039060"/>
    </source>
</evidence>
<evidence type="ECO:0000256" key="5">
    <source>
        <dbReference type="ARBA" id="ARBA00040276"/>
    </source>
</evidence>
<organism evidence="22 23">
    <name type="scientific">Batillaria attramentaria</name>
    <dbReference type="NCBI Taxonomy" id="370345"/>
    <lineage>
        <taxon>Eukaryota</taxon>
        <taxon>Metazoa</taxon>
        <taxon>Spiralia</taxon>
        <taxon>Lophotrochozoa</taxon>
        <taxon>Mollusca</taxon>
        <taxon>Gastropoda</taxon>
        <taxon>Caenogastropoda</taxon>
        <taxon>Sorbeoconcha</taxon>
        <taxon>Cerithioidea</taxon>
        <taxon>Batillariidae</taxon>
        <taxon>Batillaria</taxon>
    </lineage>
</organism>
<comment type="catalytic activity">
    <reaction evidence="20">
        <text>(15S)-hydroxy-(5Z,8Z,11Z,13E)-eicosatetraenoate + NAD(+) = 15-oxo-(5Z,8Z,11Z,13E)-eicosatetraenoate + NADH + H(+)</text>
        <dbReference type="Rhea" id="RHEA:23260"/>
        <dbReference type="ChEBI" id="CHEBI:15378"/>
        <dbReference type="ChEBI" id="CHEBI:57409"/>
        <dbReference type="ChEBI" id="CHEBI:57410"/>
        <dbReference type="ChEBI" id="CHEBI:57540"/>
        <dbReference type="ChEBI" id="CHEBI:57945"/>
        <dbReference type="EC" id="1.1.1.232"/>
    </reaction>
    <physiologicalReaction direction="left-to-right" evidence="20">
        <dbReference type="Rhea" id="RHEA:23261"/>
    </physiologicalReaction>
</comment>
<dbReference type="GO" id="GO:0047034">
    <property type="term" value="F:15-hydroxyicosatetraenoate dehydrogenase activity"/>
    <property type="evidence" value="ECO:0007669"/>
    <property type="project" value="UniProtKB-EC"/>
</dbReference>
<comment type="similarity">
    <text evidence="1">Belongs to the short-chain dehydrogenases/reductases (SDR) family.</text>
</comment>
<proteinExistence type="inferred from homology"/>
<dbReference type="EC" id="1.1.1.232" evidence="4"/>
<evidence type="ECO:0000256" key="8">
    <source>
        <dbReference type="ARBA" id="ARBA00045705"/>
    </source>
</evidence>
<comment type="catalytic activity">
    <reaction evidence="15">
        <text>resolvin D2 + NAD(+) = 7-oxoresolvin D2 + NADH + H(+)</text>
        <dbReference type="Rhea" id="RHEA:53584"/>
        <dbReference type="ChEBI" id="CHEBI:15378"/>
        <dbReference type="ChEBI" id="CHEBI:57540"/>
        <dbReference type="ChEBI" id="CHEBI:57945"/>
        <dbReference type="ChEBI" id="CHEBI:133367"/>
        <dbReference type="ChEBI" id="CHEBI:137497"/>
    </reaction>
    <physiologicalReaction direction="left-to-right" evidence="15">
        <dbReference type="Rhea" id="RHEA:53585"/>
    </physiologicalReaction>
</comment>
<evidence type="ECO:0000256" key="9">
    <source>
        <dbReference type="ARBA" id="ARBA00047325"/>
    </source>
</evidence>
<dbReference type="GO" id="GO:0016404">
    <property type="term" value="F:15-hydroxyprostaglandin dehydrogenase (NAD+) activity"/>
    <property type="evidence" value="ECO:0007669"/>
    <property type="project" value="UniProtKB-EC"/>
</dbReference>
<evidence type="ECO:0000256" key="13">
    <source>
        <dbReference type="ARBA" id="ARBA00048144"/>
    </source>
</evidence>
<evidence type="ECO:0000256" key="6">
    <source>
        <dbReference type="ARBA" id="ARBA00041812"/>
    </source>
</evidence>
<comment type="catalytic activity">
    <reaction evidence="19">
        <text>resolvin D2 + NAD(+) = 16-oxoresolvin D2 + NADH + H(+)</text>
        <dbReference type="Rhea" id="RHEA:53588"/>
        <dbReference type="ChEBI" id="CHEBI:15378"/>
        <dbReference type="ChEBI" id="CHEBI:57540"/>
        <dbReference type="ChEBI" id="CHEBI:57945"/>
        <dbReference type="ChEBI" id="CHEBI:133367"/>
        <dbReference type="ChEBI" id="CHEBI:137498"/>
    </reaction>
    <physiologicalReaction direction="left-to-right" evidence="19">
        <dbReference type="Rhea" id="RHEA:53589"/>
    </physiologicalReaction>
</comment>
<accession>A0ABD0J8A3</accession>
<comment type="catalytic activity">
    <reaction evidence="14">
        <text>resolvin D1 + NAD(+) = 17-oxoresolvin D1 + NADH + H(+)</text>
        <dbReference type="Rhea" id="RHEA:50128"/>
        <dbReference type="ChEBI" id="CHEBI:15378"/>
        <dbReference type="ChEBI" id="CHEBI:57540"/>
        <dbReference type="ChEBI" id="CHEBI:57945"/>
        <dbReference type="ChEBI" id="CHEBI:132079"/>
        <dbReference type="ChEBI" id="CHEBI:132081"/>
    </reaction>
    <physiologicalReaction direction="left-to-right" evidence="14">
        <dbReference type="Rhea" id="RHEA:50129"/>
    </physiologicalReaction>
</comment>
<comment type="catalytic activity">
    <reaction evidence="21">
        <text>resolvin E1 + NAD(+) = 18-oxo-resolvin E1 + NADH + H(+)</text>
        <dbReference type="Rhea" id="RHEA:49244"/>
        <dbReference type="ChEBI" id="CHEBI:15378"/>
        <dbReference type="ChEBI" id="CHEBI:57540"/>
        <dbReference type="ChEBI" id="CHEBI:57945"/>
        <dbReference type="ChEBI" id="CHEBI:91000"/>
        <dbReference type="ChEBI" id="CHEBI:91001"/>
    </reaction>
    <physiologicalReaction direction="left-to-right" evidence="21">
        <dbReference type="Rhea" id="RHEA:49245"/>
    </physiologicalReaction>
</comment>
<evidence type="ECO:0000256" key="14">
    <source>
        <dbReference type="ARBA" id="ARBA00048170"/>
    </source>
</evidence>
<dbReference type="EMBL" id="JACVVK020000574">
    <property type="protein sequence ID" value="KAK7465166.1"/>
    <property type="molecule type" value="Genomic_DNA"/>
</dbReference>
<reference evidence="22 23" key="1">
    <citation type="journal article" date="2023" name="Sci. Data">
        <title>Genome assembly of the Korean intertidal mud-creeper Batillaria attramentaria.</title>
        <authorList>
            <person name="Patra A.K."/>
            <person name="Ho P.T."/>
            <person name="Jun S."/>
            <person name="Lee S.J."/>
            <person name="Kim Y."/>
            <person name="Won Y.J."/>
        </authorList>
    </citation>
    <scope>NUCLEOTIDE SEQUENCE [LARGE SCALE GENOMIC DNA]</scope>
    <source>
        <strain evidence="22">Wonlab-2016</strain>
    </source>
</reference>
<dbReference type="Proteomes" id="UP001519460">
    <property type="component" value="Unassembled WGS sequence"/>
</dbReference>
<keyword evidence="2" id="KW-0560">Oxidoreductase</keyword>
<dbReference type="Pfam" id="PF00106">
    <property type="entry name" value="adh_short"/>
    <property type="match status" value="1"/>
</dbReference>
<evidence type="ECO:0000256" key="18">
    <source>
        <dbReference type="ARBA" id="ARBA00048739"/>
    </source>
</evidence>
<comment type="catalytic activity">
    <reaction evidence="11">
        <text>14-hydroxy-(4Z,7Z,10Z,12E,16Z,19Z)-docosahexaenoate + NAD(+) = 14-oxo-(4Z,7Z,10Z,12E,16Z,19Z)-docosahexaenoate + NADH + H(+)</text>
        <dbReference type="Rhea" id="RHEA:48952"/>
        <dbReference type="ChEBI" id="CHEBI:15378"/>
        <dbReference type="ChEBI" id="CHEBI:57540"/>
        <dbReference type="ChEBI" id="CHEBI:57945"/>
        <dbReference type="ChEBI" id="CHEBI:90866"/>
        <dbReference type="ChEBI" id="CHEBI:90867"/>
    </reaction>
    <physiologicalReaction direction="left-to-right" evidence="11">
        <dbReference type="Rhea" id="RHEA:48953"/>
    </physiologicalReaction>
</comment>
<dbReference type="PANTHER" id="PTHR44229">
    <property type="entry name" value="15-HYDROXYPROSTAGLANDIN DEHYDROGENASE [NAD(+)]"/>
    <property type="match status" value="1"/>
</dbReference>
<evidence type="ECO:0000313" key="23">
    <source>
        <dbReference type="Proteomes" id="UP001519460"/>
    </source>
</evidence>
<comment type="function">
    <text evidence="8">Catalyzes the NAD-dependent dehydrogenation (oxidation) of a broad array of hydroxylated polyunsaturated fatty acids (mainly eicosanoids and docosanoids, including prostaglandins, lipoxins and resolvins), yielding their corresponding keto (oxo) metabolites. Decreases the levels of the pro-proliferative prostaglandins such as prostaglandin E2 (whose activity is increased in cancer because of an increase in the expression of cyclooxygenase 2) and generates oxo-fatty acid products that can profoundly influence cell function by abrogating pro-inflammatory cytokine expression. Converts resolvins E1, D1 and D2 to their oxo products, which represents a mode of resolvin inactivation. Resolvin E1 plays important roles during the resolution phase of acute inflammation, while resolvins D1 and D2 have a unique role in obesity-induced adipose inflammation.</text>
</comment>
<evidence type="ECO:0000256" key="7">
    <source>
        <dbReference type="ARBA" id="ARBA00042026"/>
    </source>
</evidence>
<evidence type="ECO:0000256" key="17">
    <source>
        <dbReference type="ARBA" id="ARBA00048611"/>
    </source>
</evidence>
<gene>
    <name evidence="22" type="ORF">BaRGS_00037669</name>
</gene>
<evidence type="ECO:0000256" key="2">
    <source>
        <dbReference type="ARBA" id="ARBA00023002"/>
    </source>
</evidence>
<comment type="catalytic activity">
    <reaction evidence="13">
        <text>(11R)-hydroxy-(5Z,8Z,12E,14Z)-eicosatetraenoate + NAD(+) = 11-oxo-(5Z,8Z,12E,14Z)-eicosatetraenoate + NADH + H(+)</text>
        <dbReference type="Rhea" id="RHEA:48640"/>
        <dbReference type="ChEBI" id="CHEBI:15378"/>
        <dbReference type="ChEBI" id="CHEBI:57540"/>
        <dbReference type="ChEBI" id="CHEBI:57945"/>
        <dbReference type="ChEBI" id="CHEBI:78836"/>
        <dbReference type="ChEBI" id="CHEBI:90697"/>
    </reaction>
    <physiologicalReaction direction="left-to-right" evidence="13">
        <dbReference type="Rhea" id="RHEA:48641"/>
    </physiologicalReaction>
</comment>
<sequence>MDLRGKGVFLTGGARGIGRGLMEALLSKGARVLFCDVNSATGKATEAELQEKFGAENVIFRECDAAVSKFGAVDICVNNAAVLDESALEKMFAVNAMGQIRGSQLALEHMRRDRGGRGGLIINIQNSRMKEMGVRWRCFCPRATQTDFIKVKEGMVQDIEEYLSVCLQSVMKVSEVAEEFLKVVQDEENNDVIYLVQEGGKSRYVRRQLIDSDGVSNPLTVDNPQPAATSTKNKNRMYNDRGRCFVT</sequence>
<evidence type="ECO:0000256" key="1">
    <source>
        <dbReference type="ARBA" id="ARBA00006484"/>
    </source>
</evidence>
<comment type="catalytic activity">
    <reaction evidence="12">
        <text>15-oxo-(5S,6R)-dihydroxy-(7E,9E,11Z)-eicosatrienoate + NADH + H(+) = (5S,6R,15S)-trihydroxy-(7E,9E,11Z)-eicosatrienoate + NAD(+)</text>
        <dbReference type="Rhea" id="RHEA:41596"/>
        <dbReference type="ChEBI" id="CHEBI:15378"/>
        <dbReference type="ChEBI" id="CHEBI:57540"/>
        <dbReference type="ChEBI" id="CHEBI:57945"/>
        <dbReference type="ChEBI" id="CHEBI:78325"/>
        <dbReference type="ChEBI" id="CHEBI:78329"/>
    </reaction>
    <physiologicalReaction direction="left-to-right" evidence="12">
        <dbReference type="Rhea" id="RHEA:41597"/>
    </physiologicalReaction>
</comment>
<evidence type="ECO:0000256" key="15">
    <source>
        <dbReference type="ARBA" id="ARBA00048393"/>
    </source>
</evidence>
<name>A0ABD0J8A3_9CAEN</name>
<evidence type="ECO:0000256" key="16">
    <source>
        <dbReference type="ARBA" id="ARBA00048535"/>
    </source>
</evidence>
<dbReference type="InterPro" id="IPR002347">
    <property type="entry name" value="SDR_fam"/>
</dbReference>
<dbReference type="AlphaFoldDB" id="A0ABD0J8A3"/>
<evidence type="ECO:0000256" key="11">
    <source>
        <dbReference type="ARBA" id="ARBA00048008"/>
    </source>
</evidence>
<evidence type="ECO:0000256" key="21">
    <source>
        <dbReference type="ARBA" id="ARBA00049188"/>
    </source>
</evidence>
<comment type="catalytic activity">
    <reaction evidence="10">
        <text>resolvin D1 + NAD(+) = 8-oxoresolvin D1 + NADH + H(+)</text>
        <dbReference type="Rhea" id="RHEA:50124"/>
        <dbReference type="ChEBI" id="CHEBI:15378"/>
        <dbReference type="ChEBI" id="CHEBI:57540"/>
        <dbReference type="ChEBI" id="CHEBI:57945"/>
        <dbReference type="ChEBI" id="CHEBI:132079"/>
        <dbReference type="ChEBI" id="CHEBI:132080"/>
    </reaction>
    <physiologicalReaction direction="left-to-right" evidence="10">
        <dbReference type="Rhea" id="RHEA:50125"/>
    </physiologicalReaction>
</comment>
<dbReference type="PRINTS" id="PR00081">
    <property type="entry name" value="GDHRDH"/>
</dbReference>
<dbReference type="InterPro" id="IPR036291">
    <property type="entry name" value="NAD(P)-bd_dom_sf"/>
</dbReference>
<comment type="catalytic activity">
    <reaction evidence="9">
        <text>prostaglandin E1 + NAD(+) = 15-oxoprostaglandin E1 + NADH + H(+)</text>
        <dbReference type="Rhea" id="RHEA:16477"/>
        <dbReference type="ChEBI" id="CHEBI:15378"/>
        <dbReference type="ChEBI" id="CHEBI:57397"/>
        <dbReference type="ChEBI" id="CHEBI:57401"/>
        <dbReference type="ChEBI" id="CHEBI:57540"/>
        <dbReference type="ChEBI" id="CHEBI:57945"/>
    </reaction>
    <physiologicalReaction direction="left-to-right" evidence="9">
        <dbReference type="Rhea" id="RHEA:16478"/>
    </physiologicalReaction>
</comment>
<dbReference type="PANTHER" id="PTHR44229:SF4">
    <property type="entry name" value="15-HYDROXYPROSTAGLANDIN DEHYDROGENASE [NAD(+)]"/>
    <property type="match status" value="1"/>
</dbReference>
<dbReference type="EC" id="1.1.1.141" evidence="3"/>
<comment type="catalytic activity">
    <reaction evidence="18">
        <text>prostaglandin E2 + NAD(+) = 15-oxoprostaglandin E2 + NADH + H(+)</text>
        <dbReference type="Rhea" id="RHEA:11876"/>
        <dbReference type="ChEBI" id="CHEBI:15378"/>
        <dbReference type="ChEBI" id="CHEBI:57400"/>
        <dbReference type="ChEBI" id="CHEBI:57540"/>
        <dbReference type="ChEBI" id="CHEBI:57945"/>
        <dbReference type="ChEBI" id="CHEBI:606564"/>
        <dbReference type="EC" id="1.1.1.141"/>
    </reaction>
    <physiologicalReaction direction="left-to-right" evidence="18">
        <dbReference type="Rhea" id="RHEA:11877"/>
    </physiologicalReaction>
</comment>
<dbReference type="SUPFAM" id="SSF51735">
    <property type="entry name" value="NAD(P)-binding Rossmann-fold domains"/>
    <property type="match status" value="1"/>
</dbReference>
<dbReference type="Gene3D" id="3.40.50.720">
    <property type="entry name" value="NAD(P)-binding Rossmann-like Domain"/>
    <property type="match status" value="1"/>
</dbReference>
<evidence type="ECO:0000256" key="20">
    <source>
        <dbReference type="ARBA" id="ARBA00049151"/>
    </source>
</evidence>
<evidence type="ECO:0000313" key="22">
    <source>
        <dbReference type="EMBL" id="KAK7465166.1"/>
    </source>
</evidence>
<comment type="catalytic activity">
    <reaction evidence="16">
        <text>lipoxin A4 + NAD(+) = 15-oxo-(5S,6R)-dihydroxy-(7E,9E,11Z,13E)-eicosatetraenoate + NADH + H(+)</text>
        <dbReference type="Rhea" id="RHEA:41572"/>
        <dbReference type="ChEBI" id="CHEBI:15378"/>
        <dbReference type="ChEBI" id="CHEBI:57540"/>
        <dbReference type="ChEBI" id="CHEBI:57945"/>
        <dbReference type="ChEBI" id="CHEBI:67026"/>
        <dbReference type="ChEBI" id="CHEBI:78311"/>
    </reaction>
    <physiologicalReaction direction="left-to-right" evidence="16">
        <dbReference type="Rhea" id="RHEA:41573"/>
    </physiologicalReaction>
</comment>
<comment type="caution">
    <text evidence="22">The sequence shown here is derived from an EMBL/GenBank/DDBJ whole genome shotgun (WGS) entry which is preliminary data.</text>
</comment>
<evidence type="ECO:0000256" key="10">
    <source>
        <dbReference type="ARBA" id="ARBA00047672"/>
    </source>
</evidence>
<evidence type="ECO:0000256" key="12">
    <source>
        <dbReference type="ARBA" id="ARBA00048140"/>
    </source>
</evidence>
<evidence type="ECO:0000256" key="19">
    <source>
        <dbReference type="ARBA" id="ARBA00048921"/>
    </source>
</evidence>
<evidence type="ECO:0000256" key="3">
    <source>
        <dbReference type="ARBA" id="ARBA00038968"/>
    </source>
</evidence>